<dbReference type="EMBL" id="JBJKBG010000002">
    <property type="protein sequence ID" value="KAL3751280.1"/>
    <property type="molecule type" value="Genomic_DNA"/>
</dbReference>
<gene>
    <name evidence="5" type="ORF">ACJRO7_012148</name>
</gene>
<name>A0ABD3LHJ9_EUCGL</name>
<evidence type="ECO:0000256" key="3">
    <source>
        <dbReference type="ARBA" id="ARBA00022723"/>
    </source>
</evidence>
<dbReference type="Pfam" id="PF03492">
    <property type="entry name" value="Methyltransf_7"/>
    <property type="match status" value="1"/>
</dbReference>
<dbReference type="GO" id="GO:0046872">
    <property type="term" value="F:metal ion binding"/>
    <property type="evidence" value="ECO:0007669"/>
    <property type="project" value="UniProtKB-KW"/>
</dbReference>
<dbReference type="Gene3D" id="1.10.1200.270">
    <property type="entry name" value="Methyltransferase, alpha-helical capping domain"/>
    <property type="match status" value="1"/>
</dbReference>
<evidence type="ECO:0000256" key="2">
    <source>
        <dbReference type="ARBA" id="ARBA00022679"/>
    </source>
</evidence>
<dbReference type="GO" id="GO:0008168">
    <property type="term" value="F:methyltransferase activity"/>
    <property type="evidence" value="ECO:0007669"/>
    <property type="project" value="UniProtKB-KW"/>
</dbReference>
<evidence type="ECO:0000313" key="6">
    <source>
        <dbReference type="Proteomes" id="UP001634007"/>
    </source>
</evidence>
<dbReference type="GO" id="GO:0032259">
    <property type="term" value="P:methylation"/>
    <property type="evidence" value="ECO:0007669"/>
    <property type="project" value="UniProtKB-KW"/>
</dbReference>
<dbReference type="InterPro" id="IPR005299">
    <property type="entry name" value="MeTrfase_7"/>
</dbReference>
<dbReference type="SUPFAM" id="SSF53335">
    <property type="entry name" value="S-adenosyl-L-methionine-dependent methyltransferases"/>
    <property type="match status" value="1"/>
</dbReference>
<reference evidence="5 6" key="1">
    <citation type="submission" date="2024-11" db="EMBL/GenBank/DDBJ databases">
        <title>Chromosome-level genome assembly of Eucalyptus globulus Labill. provides insights into its genome evolution.</title>
        <authorList>
            <person name="Li X."/>
        </authorList>
    </citation>
    <scope>NUCLEOTIDE SEQUENCE [LARGE SCALE GENOMIC DNA]</scope>
    <source>
        <strain evidence="5">CL2024</strain>
        <tissue evidence="5">Fresh tender leaves</tissue>
    </source>
</reference>
<accession>A0ABD3LHJ9</accession>
<keyword evidence="4" id="KW-0460">Magnesium</keyword>
<keyword evidence="6" id="KW-1185">Reference proteome</keyword>
<protein>
    <submittedName>
        <fullName evidence="5">Uncharacterized protein</fullName>
    </submittedName>
</protein>
<dbReference type="PANTHER" id="PTHR31009">
    <property type="entry name" value="S-ADENOSYL-L-METHIONINE:CARBOXYL METHYLTRANSFERASE FAMILY PROTEIN"/>
    <property type="match status" value="1"/>
</dbReference>
<dbReference type="InterPro" id="IPR029063">
    <property type="entry name" value="SAM-dependent_MTases_sf"/>
</dbReference>
<dbReference type="Proteomes" id="UP001634007">
    <property type="component" value="Unassembled WGS sequence"/>
</dbReference>
<evidence type="ECO:0000256" key="1">
    <source>
        <dbReference type="ARBA" id="ARBA00022603"/>
    </source>
</evidence>
<sequence>MEDERKMSISEAVAMNGGNGPCSYEQNSSYQKGVAAAAMDMIKEALPTTLDLYHLPLSSPNPIIRIADFGCSTGLTSIQAIETIVQCLLDLIKPIKEPRFHTLEFQAIFSDLPTNDFNTLFTNHLPVRRRYYAMAAPGSFHGRLLPTASLHFAYSSYALHWLSRIPQEILDKSSRAWNGERIFHVNSPAEVVGAYSAQFGRDMEMFLSARAEEMVSEGLIFMVVPGEPDLVHDSQTTFGSELELLGSCLVDMANEGIISKAKVESFNLPEYFPSEKELKQVISRNEFFHIERIQTLSHPKMHVAFPTPESRSLFLRVAFEGLLCHHFGNELIIDDLFHRYSLKVAKSLFFLKPESHESISFFVVLKRKKSEENM</sequence>
<dbReference type="AlphaFoldDB" id="A0ABD3LHJ9"/>
<keyword evidence="3" id="KW-0479">Metal-binding</keyword>
<organism evidence="5 6">
    <name type="scientific">Eucalyptus globulus</name>
    <name type="common">Tasmanian blue gum</name>
    <dbReference type="NCBI Taxonomy" id="34317"/>
    <lineage>
        <taxon>Eukaryota</taxon>
        <taxon>Viridiplantae</taxon>
        <taxon>Streptophyta</taxon>
        <taxon>Embryophyta</taxon>
        <taxon>Tracheophyta</taxon>
        <taxon>Spermatophyta</taxon>
        <taxon>Magnoliopsida</taxon>
        <taxon>eudicotyledons</taxon>
        <taxon>Gunneridae</taxon>
        <taxon>Pentapetalae</taxon>
        <taxon>rosids</taxon>
        <taxon>malvids</taxon>
        <taxon>Myrtales</taxon>
        <taxon>Myrtaceae</taxon>
        <taxon>Myrtoideae</taxon>
        <taxon>Eucalypteae</taxon>
        <taxon>Eucalyptus</taxon>
    </lineage>
</organism>
<evidence type="ECO:0000313" key="5">
    <source>
        <dbReference type="EMBL" id="KAL3751280.1"/>
    </source>
</evidence>
<dbReference type="Gene3D" id="3.40.50.150">
    <property type="entry name" value="Vaccinia Virus protein VP39"/>
    <property type="match status" value="1"/>
</dbReference>
<keyword evidence="2" id="KW-0808">Transferase</keyword>
<comment type="caution">
    <text evidence="5">The sequence shown here is derived from an EMBL/GenBank/DDBJ whole genome shotgun (WGS) entry which is preliminary data.</text>
</comment>
<evidence type="ECO:0000256" key="4">
    <source>
        <dbReference type="ARBA" id="ARBA00022842"/>
    </source>
</evidence>
<keyword evidence="1" id="KW-0489">Methyltransferase</keyword>
<proteinExistence type="predicted"/>
<dbReference type="InterPro" id="IPR042086">
    <property type="entry name" value="MeTrfase_capping"/>
</dbReference>